<name>A0A9P6I231_9PEZI</name>
<sequence length="418" mass="44328">MASDTKYDSHLEEGLLPVATDEKRGSTISRTTKEPTRKMTGPRRVLIAFVVCGLMTLSLASVLGHRGMPCARGHKSQALLTEDDLKDPAKVDLIHQLLHAYYPDRYQDGVYPSDKEAIEAAGADDAKLASALLQLAKRQDNTTASASATQPSETASATVATTPSSETPANTPTPTPTTAPTTTAPRETTSAAPPETTTTPPAETTTTQQPPSTQDQPTTTPQTTNQPEPTTTPTTPATSAAPNSDDDSWVSFFFPSPFYYPLFCSHYGLPGVFECVRVGYVYLLLSSDYYGRDILVPNHFEFVPYYVEFACVVFFIGNWGGLYREDNTRQTTAATSSRRTTTSFSEVRSTFTSTASNGDVVLVTATSVVAVPPEAEPTSSSGGGSGGGLQNAAVPIGSVNFGLPLAIAGFVAGAMLLL</sequence>
<reference evidence="3" key="2">
    <citation type="submission" date="2020-11" db="EMBL/GenBank/DDBJ databases">
        <title>Whole genome sequencing of Colletotrichum sp.</title>
        <authorList>
            <person name="Li H."/>
        </authorList>
    </citation>
    <scope>NUCLEOTIDE SEQUENCE</scope>
    <source>
        <strain evidence="3">CkLH20</strain>
    </source>
</reference>
<dbReference type="OrthoDB" id="5427732at2759"/>
<feature type="region of interest" description="Disordered" evidence="1">
    <location>
        <begin position="142"/>
        <end position="244"/>
    </location>
</feature>
<evidence type="ECO:0000313" key="4">
    <source>
        <dbReference type="Proteomes" id="UP000781932"/>
    </source>
</evidence>
<feature type="compositionally biased region" description="Basic and acidic residues" evidence="1">
    <location>
        <begin position="1"/>
        <end position="13"/>
    </location>
</feature>
<dbReference type="GeneID" id="62163304"/>
<organism evidence="3 4">
    <name type="scientific">Colletotrichum karsti</name>
    <dbReference type="NCBI Taxonomy" id="1095194"/>
    <lineage>
        <taxon>Eukaryota</taxon>
        <taxon>Fungi</taxon>
        <taxon>Dikarya</taxon>
        <taxon>Ascomycota</taxon>
        <taxon>Pezizomycotina</taxon>
        <taxon>Sordariomycetes</taxon>
        <taxon>Hypocreomycetidae</taxon>
        <taxon>Glomerellales</taxon>
        <taxon>Glomerellaceae</taxon>
        <taxon>Colletotrichum</taxon>
        <taxon>Colletotrichum boninense species complex</taxon>
    </lineage>
</organism>
<dbReference type="AlphaFoldDB" id="A0A9P6I231"/>
<comment type="caution">
    <text evidence="3">The sequence shown here is derived from an EMBL/GenBank/DDBJ whole genome shotgun (WGS) entry which is preliminary data.</text>
</comment>
<feature type="compositionally biased region" description="Low complexity" evidence="1">
    <location>
        <begin position="178"/>
        <end position="244"/>
    </location>
</feature>
<keyword evidence="4" id="KW-1185">Reference proteome</keyword>
<feature type="compositionally biased region" description="Low complexity" evidence="1">
    <location>
        <begin position="151"/>
        <end position="170"/>
    </location>
</feature>
<protein>
    <submittedName>
        <fullName evidence="3">Uncharacterized protein</fullName>
    </submittedName>
</protein>
<keyword evidence="2" id="KW-0472">Membrane</keyword>
<evidence type="ECO:0000256" key="1">
    <source>
        <dbReference type="SAM" id="MobiDB-lite"/>
    </source>
</evidence>
<feature type="region of interest" description="Disordered" evidence="1">
    <location>
        <begin position="1"/>
        <end position="37"/>
    </location>
</feature>
<feature type="compositionally biased region" description="Basic and acidic residues" evidence="1">
    <location>
        <begin position="20"/>
        <end position="37"/>
    </location>
</feature>
<dbReference type="RefSeq" id="XP_038744280.1">
    <property type="nucleotide sequence ID" value="XM_038890230.1"/>
</dbReference>
<gene>
    <name evidence="3" type="ORF">CkaCkLH20_07513</name>
</gene>
<dbReference type="EMBL" id="JAATWM020000024">
    <property type="protein sequence ID" value="KAF9874819.1"/>
    <property type="molecule type" value="Genomic_DNA"/>
</dbReference>
<keyword evidence="2" id="KW-0812">Transmembrane</keyword>
<proteinExistence type="predicted"/>
<feature type="transmembrane region" description="Helical" evidence="2">
    <location>
        <begin position="45"/>
        <end position="64"/>
    </location>
</feature>
<evidence type="ECO:0000256" key="2">
    <source>
        <dbReference type="SAM" id="Phobius"/>
    </source>
</evidence>
<accession>A0A9P6I231</accession>
<keyword evidence="2" id="KW-1133">Transmembrane helix</keyword>
<dbReference type="Proteomes" id="UP000781932">
    <property type="component" value="Unassembled WGS sequence"/>
</dbReference>
<evidence type="ECO:0000313" key="3">
    <source>
        <dbReference type="EMBL" id="KAF9874819.1"/>
    </source>
</evidence>
<reference evidence="3" key="1">
    <citation type="submission" date="2020-03" db="EMBL/GenBank/DDBJ databases">
        <authorList>
            <person name="He L."/>
        </authorList>
    </citation>
    <scope>NUCLEOTIDE SEQUENCE</scope>
    <source>
        <strain evidence="3">CkLH20</strain>
    </source>
</reference>